<sequence>MAEDPLELGGYRWLLGINRNGSDRFETDEWKVLLVSTYTHLRRGSYHCTVFFDAAAIKLIQNKRIVSFCILQPVPWHTCFRSEVADDCCICFRQKQRHASFDCTR</sequence>
<organism evidence="1 2">
    <name type="scientific">Panagrellus redivivus</name>
    <name type="common">Microworm</name>
    <dbReference type="NCBI Taxonomy" id="6233"/>
    <lineage>
        <taxon>Eukaryota</taxon>
        <taxon>Metazoa</taxon>
        <taxon>Ecdysozoa</taxon>
        <taxon>Nematoda</taxon>
        <taxon>Chromadorea</taxon>
        <taxon>Rhabditida</taxon>
        <taxon>Tylenchina</taxon>
        <taxon>Panagrolaimomorpha</taxon>
        <taxon>Panagrolaimoidea</taxon>
        <taxon>Panagrolaimidae</taxon>
        <taxon>Panagrellus</taxon>
    </lineage>
</organism>
<protein>
    <submittedName>
        <fullName evidence="2">Ig-like domain-containing protein</fullName>
    </submittedName>
</protein>
<dbReference type="WBParaSite" id="Pan_g1820.t1">
    <property type="protein sequence ID" value="Pan_g1820.t1"/>
    <property type="gene ID" value="Pan_g1820"/>
</dbReference>
<name>A0A7E4V9E6_PANRE</name>
<proteinExistence type="predicted"/>
<evidence type="ECO:0000313" key="2">
    <source>
        <dbReference type="WBParaSite" id="Pan_g1820.t1"/>
    </source>
</evidence>
<reference evidence="2" key="2">
    <citation type="submission" date="2020-10" db="UniProtKB">
        <authorList>
            <consortium name="WormBaseParasite"/>
        </authorList>
    </citation>
    <scope>IDENTIFICATION</scope>
</reference>
<keyword evidence="1" id="KW-1185">Reference proteome</keyword>
<evidence type="ECO:0000313" key="1">
    <source>
        <dbReference type="Proteomes" id="UP000492821"/>
    </source>
</evidence>
<accession>A0A7E4V9E6</accession>
<reference evidence="1" key="1">
    <citation type="journal article" date="2013" name="Genetics">
        <title>The draft genome and transcriptome of Panagrellus redivivus are shaped by the harsh demands of a free-living lifestyle.</title>
        <authorList>
            <person name="Srinivasan J."/>
            <person name="Dillman A.R."/>
            <person name="Macchietto M.G."/>
            <person name="Heikkinen L."/>
            <person name="Lakso M."/>
            <person name="Fracchia K.M."/>
            <person name="Antoshechkin I."/>
            <person name="Mortazavi A."/>
            <person name="Wong G."/>
            <person name="Sternberg P.W."/>
        </authorList>
    </citation>
    <scope>NUCLEOTIDE SEQUENCE [LARGE SCALE GENOMIC DNA]</scope>
    <source>
        <strain evidence="1">MT8872</strain>
    </source>
</reference>
<dbReference type="Proteomes" id="UP000492821">
    <property type="component" value="Unassembled WGS sequence"/>
</dbReference>
<dbReference type="AlphaFoldDB" id="A0A7E4V9E6"/>